<evidence type="ECO:0000313" key="12">
    <source>
        <dbReference type="EMBL" id="SDU07790.1"/>
    </source>
</evidence>
<dbReference type="RefSeq" id="WP_062558746.1">
    <property type="nucleotide sequence ID" value="NZ_CP013341.1"/>
</dbReference>
<proteinExistence type="inferred from homology"/>
<reference evidence="12" key="2">
    <citation type="submission" date="2016-10" db="EMBL/GenBank/DDBJ databases">
        <authorList>
            <person name="de Groot N.N."/>
        </authorList>
    </citation>
    <scope>NUCLEOTIDE SEQUENCE [LARGE SCALE GENOMIC DNA]</scope>
    <source>
        <strain evidence="12">Nm10</strain>
        <strain evidence="13">Nm9</strain>
    </source>
</reference>
<evidence type="ECO:0000256" key="3">
    <source>
        <dbReference type="ARBA" id="ARBA00022833"/>
    </source>
</evidence>
<evidence type="ECO:0000256" key="2">
    <source>
        <dbReference type="ARBA" id="ARBA00022723"/>
    </source>
</evidence>
<dbReference type="Gene3D" id="3.40.718.10">
    <property type="entry name" value="Isopropylmalate Dehydrogenase"/>
    <property type="match status" value="1"/>
</dbReference>
<evidence type="ECO:0000313" key="16">
    <source>
        <dbReference type="Proteomes" id="UP000244110"/>
    </source>
</evidence>
<organism evidence="11 16">
    <name type="scientific">Nitrosomonas ureae</name>
    <dbReference type="NCBI Taxonomy" id="44577"/>
    <lineage>
        <taxon>Bacteria</taxon>
        <taxon>Pseudomonadati</taxon>
        <taxon>Pseudomonadota</taxon>
        <taxon>Betaproteobacteria</taxon>
        <taxon>Nitrosomonadales</taxon>
        <taxon>Nitrosomonadaceae</taxon>
        <taxon>Nitrosomonas</taxon>
    </lineage>
</organism>
<dbReference type="PANTHER" id="PTHR30004">
    <property type="entry name" value="4-HYDROXYTHREONINE-4-PHOSPHATE DEHYDROGENASE"/>
    <property type="match status" value="1"/>
</dbReference>
<comment type="subcellular location">
    <subcellularLocation>
        <location evidence="10">Cytoplasm</location>
    </subcellularLocation>
</comment>
<keyword evidence="9 10" id="KW-0170">Cobalt</keyword>
<dbReference type="EMBL" id="FNLN01000022">
    <property type="protein sequence ID" value="SDU07790.1"/>
    <property type="molecule type" value="Genomic_DNA"/>
</dbReference>
<reference evidence="11 16" key="3">
    <citation type="submission" date="2018-04" db="EMBL/GenBank/DDBJ databases">
        <title>Active sludge and wastewater microbial communities from Klosterneuburg, Austria.</title>
        <authorList>
            <person name="Wagner M."/>
        </authorList>
    </citation>
    <scope>NUCLEOTIDE SEQUENCE [LARGE SCALE GENOMIC DNA]</scope>
    <source>
        <strain evidence="11 16">Nm4</strain>
    </source>
</reference>
<dbReference type="AlphaFoldDB" id="A0A0S3AIW7"/>
<dbReference type="EMBL" id="QAOL01000015">
    <property type="protein sequence ID" value="PTQ85074.1"/>
    <property type="molecule type" value="Genomic_DNA"/>
</dbReference>
<keyword evidence="1 10" id="KW-0963">Cytoplasm</keyword>
<dbReference type="InterPro" id="IPR037510">
    <property type="entry name" value="PdxA"/>
</dbReference>
<dbReference type="GO" id="GO:0000287">
    <property type="term" value="F:magnesium ion binding"/>
    <property type="evidence" value="ECO:0007669"/>
    <property type="project" value="UniProtKB-UniRule"/>
</dbReference>
<dbReference type="GO" id="GO:0008270">
    <property type="term" value="F:zinc ion binding"/>
    <property type="evidence" value="ECO:0007669"/>
    <property type="project" value="UniProtKB-UniRule"/>
</dbReference>
<evidence type="ECO:0000256" key="4">
    <source>
        <dbReference type="ARBA" id="ARBA00022842"/>
    </source>
</evidence>
<evidence type="ECO:0000256" key="10">
    <source>
        <dbReference type="HAMAP-Rule" id="MF_00536"/>
    </source>
</evidence>
<comment type="cofactor">
    <cofactor evidence="10">
        <name>Zn(2+)</name>
        <dbReference type="ChEBI" id="CHEBI:29105"/>
    </cofactor>
    <cofactor evidence="10">
        <name>Mg(2+)</name>
        <dbReference type="ChEBI" id="CHEBI:18420"/>
    </cofactor>
    <cofactor evidence="10">
        <name>Co(2+)</name>
        <dbReference type="ChEBI" id="CHEBI:48828"/>
    </cofactor>
    <text evidence="10">Binds 1 divalent metal cation per subunit. Can use ions such as Zn(2+), Mg(2+) or Co(2+).</text>
</comment>
<name>A0A0S3AIW7_9PROT</name>
<gene>
    <name evidence="10" type="primary">pdxA</name>
    <name evidence="11" type="ORF">C8R28_101526</name>
    <name evidence="12" type="ORF">SAMN05216406_12222</name>
    <name evidence="13" type="ORF">SAMN05421510_103233</name>
</gene>
<dbReference type="STRING" id="44577.ATY38_07420"/>
<dbReference type="Proteomes" id="UP000244110">
    <property type="component" value="Unassembled WGS sequence"/>
</dbReference>
<evidence type="ECO:0000313" key="15">
    <source>
        <dbReference type="Proteomes" id="UP000182882"/>
    </source>
</evidence>
<dbReference type="Proteomes" id="UP000181998">
    <property type="component" value="Unassembled WGS sequence"/>
</dbReference>
<evidence type="ECO:0000313" key="13">
    <source>
        <dbReference type="EMBL" id="SEQ26411.1"/>
    </source>
</evidence>
<dbReference type="KEGG" id="nur:ATY38_07420"/>
<comment type="pathway">
    <text evidence="10">Cofactor biosynthesis; pyridoxine 5'-phosphate biosynthesis; pyridoxine 5'-phosphate from D-erythrose 4-phosphate: step 4/5.</text>
</comment>
<dbReference type="GO" id="GO:0050897">
    <property type="term" value="F:cobalt ion binding"/>
    <property type="evidence" value="ECO:0007669"/>
    <property type="project" value="UniProtKB-UniRule"/>
</dbReference>
<feature type="binding site" evidence="10">
    <location>
        <position position="138"/>
    </location>
    <ligand>
        <name>substrate</name>
    </ligand>
</feature>
<keyword evidence="5 10" id="KW-0521">NADP</keyword>
<dbReference type="GO" id="GO:0051287">
    <property type="term" value="F:NAD binding"/>
    <property type="evidence" value="ECO:0007669"/>
    <property type="project" value="InterPro"/>
</dbReference>
<dbReference type="EMBL" id="FOFX01000032">
    <property type="protein sequence ID" value="SEQ26411.1"/>
    <property type="molecule type" value="Genomic_DNA"/>
</dbReference>
<protein>
    <recommendedName>
        <fullName evidence="10">4-hydroxythreonine-4-phosphate dehydrogenase</fullName>
        <ecNumber evidence="10">1.1.1.262</ecNumber>
    </recommendedName>
    <alternativeName>
        <fullName evidence="10">4-(phosphohydroxy)-L-threonine dehydrogenase</fullName>
    </alternativeName>
</protein>
<feature type="binding site" evidence="10">
    <location>
        <position position="292"/>
    </location>
    <ligand>
        <name>substrate</name>
    </ligand>
</feature>
<accession>A0A0S3AIW7</accession>
<comment type="subunit">
    <text evidence="10">Homodimer.</text>
</comment>
<feature type="binding site" evidence="10">
    <location>
        <position position="266"/>
    </location>
    <ligand>
        <name>a divalent metal cation</name>
        <dbReference type="ChEBI" id="CHEBI:60240"/>
        <note>ligand shared between dimeric partners</note>
    </ligand>
</feature>
<dbReference type="Proteomes" id="UP000182882">
    <property type="component" value="Unassembled WGS sequence"/>
</dbReference>
<keyword evidence="2 10" id="KW-0479">Metal-binding</keyword>
<sequence>MNQKFIPALALTAGEPAGIGPDLCVQIAQQSLSCKLVVIADGDVLLQRAKQLGLPLNLIEVSAISPAQHTAGSLQILHIPTAEPVVPGRLNPANARYVLATLDRAVEACKSEQFNGTVTAPVHKGVINDAGFSFTGHTEYLSELMHSPVVMMLVGGNMRVALATTHLPLKDVAKAITADSIECKLRILQRDLITRFMLDKPRIAVAGLNPHAGESGHLGREEIDIIIPTLNKLRAEGMQLAGPIPADTLFSPAQLKQYDCIFTMYHDQGLPVLKHASFGGGVNITLGLPIIRTSVDHGTALELAATGKANAGSLLTAIDMAAQLAGNQVSFYSHAT</sequence>
<comment type="catalytic activity">
    <reaction evidence="10">
        <text>4-(phosphooxy)-L-threonine + NAD(+) = 3-amino-2-oxopropyl phosphate + CO2 + NADH</text>
        <dbReference type="Rhea" id="RHEA:32275"/>
        <dbReference type="ChEBI" id="CHEBI:16526"/>
        <dbReference type="ChEBI" id="CHEBI:57279"/>
        <dbReference type="ChEBI" id="CHEBI:57540"/>
        <dbReference type="ChEBI" id="CHEBI:57945"/>
        <dbReference type="ChEBI" id="CHEBI:58452"/>
        <dbReference type="EC" id="1.1.1.262"/>
    </reaction>
</comment>
<feature type="binding site" evidence="10">
    <location>
        <position position="137"/>
    </location>
    <ligand>
        <name>substrate</name>
    </ligand>
</feature>
<dbReference type="OrthoDB" id="9801783at2"/>
<dbReference type="GO" id="GO:0005737">
    <property type="term" value="C:cytoplasm"/>
    <property type="evidence" value="ECO:0007669"/>
    <property type="project" value="UniProtKB-SubCell"/>
</dbReference>
<keyword evidence="4 10" id="KW-0460">Magnesium</keyword>
<keyword evidence="8 10" id="KW-0664">Pyridoxine biosynthesis</keyword>
<evidence type="ECO:0000256" key="1">
    <source>
        <dbReference type="ARBA" id="ARBA00022490"/>
    </source>
</evidence>
<feature type="binding site" evidence="10">
    <location>
        <position position="211"/>
    </location>
    <ligand>
        <name>a divalent metal cation</name>
        <dbReference type="ChEBI" id="CHEBI:60240"/>
        <note>ligand shared between dimeric partners</note>
    </ligand>
</feature>
<keyword evidence="3 10" id="KW-0862">Zinc</keyword>
<dbReference type="NCBIfam" id="TIGR00557">
    <property type="entry name" value="pdxA"/>
    <property type="match status" value="1"/>
</dbReference>
<evidence type="ECO:0000256" key="7">
    <source>
        <dbReference type="ARBA" id="ARBA00023027"/>
    </source>
</evidence>
<dbReference type="Pfam" id="PF04166">
    <property type="entry name" value="PdxA"/>
    <property type="match status" value="1"/>
</dbReference>
<dbReference type="EC" id="1.1.1.262" evidence="10"/>
<evidence type="ECO:0000256" key="5">
    <source>
        <dbReference type="ARBA" id="ARBA00022857"/>
    </source>
</evidence>
<feature type="binding site" evidence="10">
    <location>
        <position position="274"/>
    </location>
    <ligand>
        <name>substrate</name>
    </ligand>
</feature>
<evidence type="ECO:0000256" key="8">
    <source>
        <dbReference type="ARBA" id="ARBA00023096"/>
    </source>
</evidence>
<comment type="miscellaneous">
    <text evidence="10">The active site is located at the dimer interface.</text>
</comment>
<dbReference type="SUPFAM" id="SSF53659">
    <property type="entry name" value="Isocitrate/Isopropylmalate dehydrogenase-like"/>
    <property type="match status" value="1"/>
</dbReference>
<keyword evidence="7 10" id="KW-0520">NAD</keyword>
<reference evidence="14 15" key="1">
    <citation type="submission" date="2016-10" db="EMBL/GenBank/DDBJ databases">
        <authorList>
            <person name="Varghese N."/>
            <person name="Submissions S."/>
        </authorList>
    </citation>
    <scope>NUCLEOTIDE SEQUENCE [LARGE SCALE GENOMIC DNA]</scope>
    <source>
        <strain evidence="15">Nm10</strain>
        <strain evidence="14">Nm9</strain>
    </source>
</reference>
<keyword evidence="15" id="KW-1185">Reference proteome</keyword>
<evidence type="ECO:0000313" key="14">
    <source>
        <dbReference type="Proteomes" id="UP000181998"/>
    </source>
</evidence>
<dbReference type="GO" id="GO:0042823">
    <property type="term" value="P:pyridoxal phosphate biosynthetic process"/>
    <property type="evidence" value="ECO:0007669"/>
    <property type="project" value="UniProtKB-UniRule"/>
</dbReference>
<evidence type="ECO:0000256" key="9">
    <source>
        <dbReference type="ARBA" id="ARBA00023285"/>
    </source>
</evidence>
<comment type="function">
    <text evidence="10">Catalyzes the NAD(P)-dependent oxidation of 4-(phosphooxy)-L-threonine (HTP) into 2-amino-3-oxo-4-(phosphooxy)butyric acid which spontaneously decarboxylates to form 3-amino-2-oxopropyl phosphate (AHAP).</text>
</comment>
<dbReference type="GO" id="GO:0008615">
    <property type="term" value="P:pyridoxine biosynthetic process"/>
    <property type="evidence" value="ECO:0007669"/>
    <property type="project" value="UniProtKB-UniRule"/>
</dbReference>
<comment type="similarity">
    <text evidence="10">Belongs to the PdxA family.</text>
</comment>
<dbReference type="GO" id="GO:0050570">
    <property type="term" value="F:4-hydroxythreonine-4-phosphate dehydrogenase activity"/>
    <property type="evidence" value="ECO:0007669"/>
    <property type="project" value="UniProtKB-UniRule"/>
</dbReference>
<dbReference type="PANTHER" id="PTHR30004:SF5">
    <property type="entry name" value="4-HYDROXYTHREONINE-4-PHOSPHATE DEHYDROGENASE"/>
    <property type="match status" value="1"/>
</dbReference>
<dbReference type="InterPro" id="IPR005255">
    <property type="entry name" value="PdxA_fam"/>
</dbReference>
<feature type="binding site" evidence="10">
    <location>
        <position position="166"/>
    </location>
    <ligand>
        <name>a divalent metal cation</name>
        <dbReference type="ChEBI" id="CHEBI:60240"/>
        <note>ligand shared between dimeric partners</note>
    </ligand>
</feature>
<dbReference type="UniPathway" id="UPA00244">
    <property type="reaction ID" value="UER00312"/>
</dbReference>
<feature type="binding site" evidence="10">
    <location>
        <position position="283"/>
    </location>
    <ligand>
        <name>substrate</name>
    </ligand>
</feature>
<dbReference type="HAMAP" id="MF_00536">
    <property type="entry name" value="PdxA"/>
    <property type="match status" value="1"/>
</dbReference>
<evidence type="ECO:0000256" key="6">
    <source>
        <dbReference type="ARBA" id="ARBA00023002"/>
    </source>
</evidence>
<keyword evidence="6 10" id="KW-0560">Oxidoreductase</keyword>
<evidence type="ECO:0000313" key="11">
    <source>
        <dbReference type="EMBL" id="PTQ85074.1"/>
    </source>
</evidence>